<organism evidence="1 2">
    <name type="scientific">Clostridium ganghwense</name>
    <dbReference type="NCBI Taxonomy" id="312089"/>
    <lineage>
        <taxon>Bacteria</taxon>
        <taxon>Bacillati</taxon>
        <taxon>Bacillota</taxon>
        <taxon>Clostridia</taxon>
        <taxon>Eubacteriales</taxon>
        <taxon>Clostridiaceae</taxon>
        <taxon>Clostridium</taxon>
    </lineage>
</organism>
<reference evidence="1" key="1">
    <citation type="submission" date="2022-12" db="EMBL/GenBank/DDBJ databases">
        <authorList>
            <person name="Wang J."/>
        </authorList>
    </citation>
    <scope>NUCLEOTIDE SEQUENCE</scope>
    <source>
        <strain evidence="1">HY-42-06</strain>
    </source>
</reference>
<name>A0ABT4CL81_9CLOT</name>
<sequence>MKMNLNHSDINIKKKKISEQIVAWSSSREKYLNVISPPYNSSEIFLNIILNYVYRNKKVLYITDENSIHIEIIEKIKRKSKFRRYTYVKEKSNYNDALLIISKHDMLSKLDDKFDLVIYDDIKSFSSRTNYEIIEAMVSKAKDNAKVISYCIEKTFKNKREILLPVRGNSYPVIEPKFIGTRININKDIPYVAYEYLEWSIKTNQKVMVYVPNEEKVKKVYQYLSVYCSKINRNIISFIKNKNEEKVLYNFMKMKQGIMVTNDFHFDIKNVNVMVFFADDKLFDYKKLVYLCGKVGRSGKSRRGEVVFLGKYETEDMDKAKNITRHFNKEAWEMNLLKI</sequence>
<evidence type="ECO:0000313" key="2">
    <source>
        <dbReference type="Proteomes" id="UP001079657"/>
    </source>
</evidence>
<dbReference type="EMBL" id="JAPQES010000001">
    <property type="protein sequence ID" value="MCY6369802.1"/>
    <property type="molecule type" value="Genomic_DNA"/>
</dbReference>
<dbReference type="InterPro" id="IPR027417">
    <property type="entry name" value="P-loop_NTPase"/>
</dbReference>
<accession>A0ABT4CL81</accession>
<gene>
    <name evidence="1" type="ORF">OXH55_04060</name>
</gene>
<dbReference type="Gene3D" id="3.40.50.300">
    <property type="entry name" value="P-loop containing nucleotide triphosphate hydrolases"/>
    <property type="match status" value="2"/>
</dbReference>
<protein>
    <submittedName>
        <fullName evidence="1">Uncharacterized protein</fullName>
    </submittedName>
</protein>
<comment type="caution">
    <text evidence="1">The sequence shown here is derived from an EMBL/GenBank/DDBJ whole genome shotgun (WGS) entry which is preliminary data.</text>
</comment>
<proteinExistence type="predicted"/>
<dbReference type="RefSeq" id="WP_268048172.1">
    <property type="nucleotide sequence ID" value="NZ_JAPQES010000001.1"/>
</dbReference>
<evidence type="ECO:0000313" key="1">
    <source>
        <dbReference type="EMBL" id="MCY6369802.1"/>
    </source>
</evidence>
<keyword evidence="2" id="KW-1185">Reference proteome</keyword>
<dbReference type="SUPFAM" id="SSF52540">
    <property type="entry name" value="P-loop containing nucleoside triphosphate hydrolases"/>
    <property type="match status" value="1"/>
</dbReference>
<dbReference type="Proteomes" id="UP001079657">
    <property type="component" value="Unassembled WGS sequence"/>
</dbReference>